<dbReference type="AlphaFoldDB" id="A0A7W9DXH7"/>
<dbReference type="EMBL" id="JACHCE010000001">
    <property type="protein sequence ID" value="MBB5635137.1"/>
    <property type="molecule type" value="Genomic_DNA"/>
</dbReference>
<name>A0A7W9DXH7_9SPHI</name>
<evidence type="ECO:0000259" key="7">
    <source>
        <dbReference type="Pfam" id="PF12698"/>
    </source>
</evidence>
<keyword evidence="3 6" id="KW-0812">Transmembrane</keyword>
<feature type="transmembrane region" description="Helical" evidence="6">
    <location>
        <begin position="271"/>
        <end position="292"/>
    </location>
</feature>
<dbReference type="GO" id="GO:0140359">
    <property type="term" value="F:ABC-type transporter activity"/>
    <property type="evidence" value="ECO:0007669"/>
    <property type="project" value="InterPro"/>
</dbReference>
<evidence type="ECO:0000256" key="1">
    <source>
        <dbReference type="ARBA" id="ARBA00004651"/>
    </source>
</evidence>
<protein>
    <submittedName>
        <fullName evidence="8">ABC-2 type transport system permease protein</fullName>
    </submittedName>
</protein>
<dbReference type="InterPro" id="IPR013525">
    <property type="entry name" value="ABC2_TM"/>
</dbReference>
<comment type="caution">
    <text evidence="8">The sequence shown here is derived from an EMBL/GenBank/DDBJ whole genome shotgun (WGS) entry which is preliminary data.</text>
</comment>
<feature type="transmembrane region" description="Helical" evidence="6">
    <location>
        <begin position="239"/>
        <end position="259"/>
    </location>
</feature>
<sequence>MSRLKRLLSLTGREFRLFKNNPIMVMLFIGGPVLYGIIFGAMYQKGKFTDLPVMVVDKDNSAMSTRFIDMLNDMDVLKVVAVKHENVEMRTVLMNDKAMAAVIIPDGFEADLLQNRNPEINAYVNNANLMTSSYVTRALLTAGGTLNAGIKIGAMQKQGLPAAVASNQYEAFHSNIFKLYNPASNYMIYSWPSYLAIILQTVTIVVMALSFTSEYEAGTFSELFQKSKSVSMMMTIKVIPYWIISIGLAGILACFYVIFREPFPKHILDAAVIFCLFIAAATFMGMVSSVIFKTQLRAVQFLMVLSMTVYIVSGYSWPFDQTGWAARVFAYVFPMMPFVNGYRILLFQSGTLGDISDYTTILCVQLCFYALLSYVLLKIKTRKEIKGGEAAA</sequence>
<dbReference type="Gene3D" id="3.40.1710.10">
    <property type="entry name" value="abc type-2 transporter like domain"/>
    <property type="match status" value="1"/>
</dbReference>
<reference evidence="8 9" key="1">
    <citation type="submission" date="2020-08" db="EMBL/GenBank/DDBJ databases">
        <title>Genomic Encyclopedia of Type Strains, Phase IV (KMG-V): Genome sequencing to study the core and pangenomes of soil and plant-associated prokaryotes.</title>
        <authorList>
            <person name="Whitman W."/>
        </authorList>
    </citation>
    <scope>NUCLEOTIDE SEQUENCE [LARGE SCALE GENOMIC DNA]</scope>
    <source>
        <strain evidence="8 9">S3M1</strain>
    </source>
</reference>
<keyword evidence="5 6" id="KW-0472">Membrane</keyword>
<dbReference type="PANTHER" id="PTHR30294">
    <property type="entry name" value="MEMBRANE COMPONENT OF ABC TRANSPORTER YHHJ-RELATED"/>
    <property type="match status" value="1"/>
</dbReference>
<feature type="transmembrane region" description="Helical" evidence="6">
    <location>
        <begin position="188"/>
        <end position="211"/>
    </location>
</feature>
<accession>A0A7W9DXH7</accession>
<organism evidence="8 9">
    <name type="scientific">Pedobacter cryoconitis</name>
    <dbReference type="NCBI Taxonomy" id="188932"/>
    <lineage>
        <taxon>Bacteria</taxon>
        <taxon>Pseudomonadati</taxon>
        <taxon>Bacteroidota</taxon>
        <taxon>Sphingobacteriia</taxon>
        <taxon>Sphingobacteriales</taxon>
        <taxon>Sphingobacteriaceae</taxon>
        <taxon>Pedobacter</taxon>
    </lineage>
</organism>
<feature type="domain" description="ABC-2 type transporter transmembrane" evidence="7">
    <location>
        <begin position="25"/>
        <end position="374"/>
    </location>
</feature>
<gene>
    <name evidence="8" type="ORF">HDE68_001022</name>
</gene>
<dbReference type="InterPro" id="IPR051449">
    <property type="entry name" value="ABC-2_transporter_component"/>
</dbReference>
<evidence type="ECO:0000256" key="3">
    <source>
        <dbReference type="ARBA" id="ARBA00022692"/>
    </source>
</evidence>
<evidence type="ECO:0000256" key="2">
    <source>
        <dbReference type="ARBA" id="ARBA00022475"/>
    </source>
</evidence>
<evidence type="ECO:0000256" key="4">
    <source>
        <dbReference type="ARBA" id="ARBA00022989"/>
    </source>
</evidence>
<dbReference type="Proteomes" id="UP000537204">
    <property type="component" value="Unassembled WGS sequence"/>
</dbReference>
<feature type="transmembrane region" description="Helical" evidence="6">
    <location>
        <begin position="23"/>
        <end position="43"/>
    </location>
</feature>
<proteinExistence type="predicted"/>
<evidence type="ECO:0000313" key="9">
    <source>
        <dbReference type="Proteomes" id="UP000537204"/>
    </source>
</evidence>
<feature type="transmembrane region" description="Helical" evidence="6">
    <location>
        <begin position="358"/>
        <end position="377"/>
    </location>
</feature>
<dbReference type="RefSeq" id="WP_183879519.1">
    <property type="nucleotide sequence ID" value="NZ_JACHCD010000002.1"/>
</dbReference>
<keyword evidence="2" id="KW-1003">Cell membrane</keyword>
<evidence type="ECO:0000313" key="8">
    <source>
        <dbReference type="EMBL" id="MBB5635137.1"/>
    </source>
</evidence>
<keyword evidence="4 6" id="KW-1133">Transmembrane helix</keyword>
<dbReference type="GO" id="GO:0005886">
    <property type="term" value="C:plasma membrane"/>
    <property type="evidence" value="ECO:0007669"/>
    <property type="project" value="UniProtKB-SubCell"/>
</dbReference>
<evidence type="ECO:0000256" key="5">
    <source>
        <dbReference type="ARBA" id="ARBA00023136"/>
    </source>
</evidence>
<evidence type="ECO:0000256" key="6">
    <source>
        <dbReference type="SAM" id="Phobius"/>
    </source>
</evidence>
<dbReference type="PANTHER" id="PTHR30294:SF46">
    <property type="entry name" value="ABC TRANSPORTER PERMEASE"/>
    <property type="match status" value="1"/>
</dbReference>
<dbReference type="Pfam" id="PF12698">
    <property type="entry name" value="ABC2_membrane_3"/>
    <property type="match status" value="1"/>
</dbReference>
<comment type="subcellular location">
    <subcellularLocation>
        <location evidence="1">Cell membrane</location>
        <topology evidence="1">Multi-pass membrane protein</topology>
    </subcellularLocation>
</comment>
<feature type="transmembrane region" description="Helical" evidence="6">
    <location>
        <begin position="298"/>
        <end position="316"/>
    </location>
</feature>